<dbReference type="EMBL" id="FN688735">
    <property type="protein sequence ID" value="CBK52849.1"/>
    <property type="molecule type" value="Genomic_DNA"/>
</dbReference>
<dbReference type="PROSITE" id="PS51755">
    <property type="entry name" value="OMPR_PHOB"/>
    <property type="match status" value="1"/>
</dbReference>
<keyword evidence="1" id="KW-0597">Phosphoprotein</keyword>
<name>E0WFC3_9BURK</name>
<evidence type="ECO:0000256" key="2">
    <source>
        <dbReference type="ARBA" id="ARBA00023012"/>
    </source>
</evidence>
<feature type="domain" description="OmpR/PhoB-type" evidence="7">
    <location>
        <begin position="52"/>
        <end position="122"/>
    </location>
</feature>
<comment type="caution">
    <text evidence="4">Lacks conserved residue(s) required for the propagation of feature annotation.</text>
</comment>
<dbReference type="Gene3D" id="6.10.250.690">
    <property type="match status" value="1"/>
</dbReference>
<keyword evidence="3 5" id="KW-0238">DNA-binding</keyword>
<dbReference type="GO" id="GO:0005829">
    <property type="term" value="C:cytosol"/>
    <property type="evidence" value="ECO:0007669"/>
    <property type="project" value="TreeGrafter"/>
</dbReference>
<accession>E0WFC3</accession>
<dbReference type="InterPro" id="IPR011006">
    <property type="entry name" value="CheY-like_superfamily"/>
</dbReference>
<evidence type="ECO:0000256" key="1">
    <source>
        <dbReference type="ARBA" id="ARBA00022553"/>
    </source>
</evidence>
<dbReference type="Gene3D" id="1.10.10.10">
    <property type="entry name" value="Winged helix-like DNA-binding domain superfamily/Winged helix DNA-binding domain"/>
    <property type="match status" value="1"/>
</dbReference>
<feature type="domain" description="Response regulatory" evidence="6">
    <location>
        <begin position="1"/>
        <end position="42"/>
    </location>
</feature>
<dbReference type="Pfam" id="PF00486">
    <property type="entry name" value="Trans_reg_C"/>
    <property type="match status" value="1"/>
</dbReference>
<evidence type="ECO:0000256" key="3">
    <source>
        <dbReference type="ARBA" id="ARBA00023125"/>
    </source>
</evidence>
<reference evidence="8" key="1">
    <citation type="journal article" date="2010" name="Angew. Chem. Int. Ed.">
        <title>An Unusual Galactofuranose Lipopolysaccharide That Ensures the Intra-cellular Survival of Toxin-Producing Bacteria in Their Fungal Host.</title>
        <authorList>
            <person name="Leone M.R."/>
            <person name="Lackner G."/>
            <person name="Silipo A."/>
            <person name="Lanzetta R."/>
            <person name="Molinaro A."/>
            <person name="Hertweck C."/>
        </authorList>
    </citation>
    <scope>NUCLEOTIDE SEQUENCE</scope>
    <source>
        <strain evidence="8">HKI-0454</strain>
    </source>
</reference>
<protein>
    <submittedName>
        <fullName evidence="8">Putative response regulator</fullName>
    </submittedName>
</protein>
<dbReference type="SUPFAM" id="SSF46894">
    <property type="entry name" value="C-terminal effector domain of the bipartite response regulators"/>
    <property type="match status" value="1"/>
</dbReference>
<dbReference type="InterPro" id="IPR001789">
    <property type="entry name" value="Sig_transdc_resp-reg_receiver"/>
</dbReference>
<dbReference type="InterPro" id="IPR036388">
    <property type="entry name" value="WH-like_DNA-bd_sf"/>
</dbReference>
<evidence type="ECO:0000259" key="6">
    <source>
        <dbReference type="PROSITE" id="PS50110"/>
    </source>
</evidence>
<dbReference type="InterPro" id="IPR001867">
    <property type="entry name" value="OmpR/PhoB-type_DNA-bd"/>
</dbReference>
<dbReference type="GO" id="GO:0006355">
    <property type="term" value="P:regulation of DNA-templated transcription"/>
    <property type="evidence" value="ECO:0007669"/>
    <property type="project" value="InterPro"/>
</dbReference>
<sequence length="122" mass="13859">MLFMTSHSYETDIVSMLNAGTNDYIVQPVSAQILLACVETLLRHAYRQSVSGSREQFGDYTFDSALQPVQVRDTPASLTNKAFELALLLFRNLARPLSRSHIFERNWKQDVDIPSHTIDTLI</sequence>
<dbReference type="GO" id="GO:0000976">
    <property type="term" value="F:transcription cis-regulatory region binding"/>
    <property type="evidence" value="ECO:0007669"/>
    <property type="project" value="TreeGrafter"/>
</dbReference>
<dbReference type="GO" id="GO:0000156">
    <property type="term" value="F:phosphorelay response regulator activity"/>
    <property type="evidence" value="ECO:0007669"/>
    <property type="project" value="TreeGrafter"/>
</dbReference>
<proteinExistence type="predicted"/>
<dbReference type="GO" id="GO:0032993">
    <property type="term" value="C:protein-DNA complex"/>
    <property type="evidence" value="ECO:0007669"/>
    <property type="project" value="TreeGrafter"/>
</dbReference>
<evidence type="ECO:0000259" key="7">
    <source>
        <dbReference type="PROSITE" id="PS51755"/>
    </source>
</evidence>
<dbReference type="SUPFAM" id="SSF52172">
    <property type="entry name" value="CheY-like"/>
    <property type="match status" value="1"/>
</dbReference>
<evidence type="ECO:0000313" key="8">
    <source>
        <dbReference type="EMBL" id="CBK52849.1"/>
    </source>
</evidence>
<dbReference type="PROSITE" id="PS50110">
    <property type="entry name" value="RESPONSE_REGULATORY"/>
    <property type="match status" value="1"/>
</dbReference>
<dbReference type="InterPro" id="IPR039420">
    <property type="entry name" value="WalR-like"/>
</dbReference>
<feature type="DNA-binding region" description="OmpR/PhoB-type" evidence="5">
    <location>
        <begin position="52"/>
        <end position="122"/>
    </location>
</feature>
<evidence type="ECO:0000256" key="4">
    <source>
        <dbReference type="PROSITE-ProRule" id="PRU00169"/>
    </source>
</evidence>
<evidence type="ECO:0000256" key="5">
    <source>
        <dbReference type="PROSITE-ProRule" id="PRU01091"/>
    </source>
</evidence>
<dbReference type="InterPro" id="IPR016032">
    <property type="entry name" value="Sig_transdc_resp-reg_C-effctor"/>
</dbReference>
<keyword evidence="2" id="KW-0902">Two-component regulatory system</keyword>
<dbReference type="PANTHER" id="PTHR48111:SF40">
    <property type="entry name" value="PHOSPHATE REGULON TRANSCRIPTIONAL REGULATORY PROTEIN PHOB"/>
    <property type="match status" value="1"/>
</dbReference>
<organism evidence="8">
    <name type="scientific">Mycetohabitans rhizoxinica</name>
    <dbReference type="NCBI Taxonomy" id="412963"/>
    <lineage>
        <taxon>Bacteria</taxon>
        <taxon>Pseudomonadati</taxon>
        <taxon>Pseudomonadota</taxon>
        <taxon>Betaproteobacteria</taxon>
        <taxon>Burkholderiales</taxon>
        <taxon>Burkholderiaceae</taxon>
        <taxon>Mycetohabitans</taxon>
    </lineage>
</organism>
<dbReference type="PANTHER" id="PTHR48111">
    <property type="entry name" value="REGULATOR OF RPOS"/>
    <property type="match status" value="1"/>
</dbReference>
<dbReference type="AlphaFoldDB" id="E0WFC3"/>